<sequence length="297" mass="32836">MAKWLKTQEFITFDVKDKICRITMNRPEKRNALSPQLIKEIHDAMLEADDLVDVHVIVLQGAGNDFCAGYDLAAGYIEVSPEEAKKYRTRMGTFDDDVWTMTRKMHQMLIIPDVHKPVIAKVQGRALAGGSELALACDIVIAADDAEIGHPGVRGLGSPPINFWFYHTGPQWAKRLLLTGDSIRGEDAARIGLVLDSVPAAELDAEVSDLARRIAIVDPEITAANKRVVNIAMELAGARTLQKLATEIDARAHLSQGPLRKKFKGDVKEVGVREAISRRDDLFGGRKPLRIRNGEKK</sequence>
<gene>
    <name evidence="3" type="ORF">DSM104635_00503</name>
</gene>
<reference evidence="4" key="1">
    <citation type="submission" date="2019-12" db="EMBL/GenBank/DDBJ databases">
        <title>Complete genome of Terracaulis silvestris 0127_4.</title>
        <authorList>
            <person name="Vieira S."/>
            <person name="Riedel T."/>
            <person name="Sproer C."/>
            <person name="Pascual J."/>
            <person name="Boedeker C."/>
            <person name="Overmann J."/>
        </authorList>
    </citation>
    <scope>NUCLEOTIDE SEQUENCE [LARGE SCALE GENOMIC DNA]</scope>
    <source>
        <strain evidence="4">0127_4</strain>
    </source>
</reference>
<dbReference type="PANTHER" id="PTHR43802:SF1">
    <property type="entry name" value="IP11341P-RELATED"/>
    <property type="match status" value="1"/>
</dbReference>
<dbReference type="InterPro" id="IPR001753">
    <property type="entry name" value="Enoyl-CoA_hydra/iso"/>
</dbReference>
<dbReference type="PROSITE" id="PS00166">
    <property type="entry name" value="ENOYL_COA_HYDRATASE"/>
    <property type="match status" value="1"/>
</dbReference>
<dbReference type="CDD" id="cd06558">
    <property type="entry name" value="crotonase-like"/>
    <property type="match status" value="1"/>
</dbReference>
<dbReference type="KEGG" id="tsv:DSM104635_00503"/>
<dbReference type="Gene3D" id="3.90.226.10">
    <property type="entry name" value="2-enoyl-CoA Hydratase, Chain A, domain 1"/>
    <property type="match status" value="1"/>
</dbReference>
<dbReference type="EC" id="4.1.2.61" evidence="3"/>
<evidence type="ECO:0000313" key="3">
    <source>
        <dbReference type="EMBL" id="QGZ93691.1"/>
    </source>
</evidence>
<dbReference type="RefSeq" id="WP_158764690.1">
    <property type="nucleotide sequence ID" value="NZ_CP047045.1"/>
</dbReference>
<dbReference type="SUPFAM" id="SSF52096">
    <property type="entry name" value="ClpP/crotonase"/>
    <property type="match status" value="1"/>
</dbReference>
<dbReference type="Proteomes" id="UP000431269">
    <property type="component" value="Chromosome"/>
</dbReference>
<dbReference type="InterPro" id="IPR018376">
    <property type="entry name" value="Enoyl-CoA_hyd/isom_CS"/>
</dbReference>
<evidence type="ECO:0000313" key="4">
    <source>
        <dbReference type="Proteomes" id="UP000431269"/>
    </source>
</evidence>
<comment type="similarity">
    <text evidence="1 2">Belongs to the enoyl-CoA hydratase/isomerase family.</text>
</comment>
<keyword evidence="4" id="KW-1185">Reference proteome</keyword>
<organism evidence="3 4">
    <name type="scientific">Terricaulis silvestris</name>
    <dbReference type="NCBI Taxonomy" id="2686094"/>
    <lineage>
        <taxon>Bacteria</taxon>
        <taxon>Pseudomonadati</taxon>
        <taxon>Pseudomonadota</taxon>
        <taxon>Alphaproteobacteria</taxon>
        <taxon>Caulobacterales</taxon>
        <taxon>Caulobacteraceae</taxon>
        <taxon>Terricaulis</taxon>
    </lineage>
</organism>
<evidence type="ECO:0000256" key="1">
    <source>
        <dbReference type="ARBA" id="ARBA00005254"/>
    </source>
</evidence>
<accession>A0A6I6MIT2</accession>
<dbReference type="PANTHER" id="PTHR43802">
    <property type="entry name" value="ENOYL-COA HYDRATASE"/>
    <property type="match status" value="1"/>
</dbReference>
<dbReference type="Pfam" id="PF00378">
    <property type="entry name" value="ECH_1"/>
    <property type="match status" value="1"/>
</dbReference>
<proteinExistence type="inferred from homology"/>
<keyword evidence="3" id="KW-0456">Lyase</keyword>
<dbReference type="AlphaFoldDB" id="A0A6I6MIT2"/>
<dbReference type="GO" id="GO:0050547">
    <property type="term" value="F:feruloyl-CoA hydratase/lyase activity"/>
    <property type="evidence" value="ECO:0007669"/>
    <property type="project" value="UniProtKB-EC"/>
</dbReference>
<dbReference type="EMBL" id="CP047045">
    <property type="protein sequence ID" value="QGZ93691.1"/>
    <property type="molecule type" value="Genomic_DNA"/>
</dbReference>
<dbReference type="InterPro" id="IPR029045">
    <property type="entry name" value="ClpP/crotonase-like_dom_sf"/>
</dbReference>
<name>A0A6I6MIT2_9CAUL</name>
<evidence type="ECO:0000256" key="2">
    <source>
        <dbReference type="RuleBase" id="RU003707"/>
    </source>
</evidence>
<dbReference type="NCBIfam" id="NF006128">
    <property type="entry name" value="PRK08272.1"/>
    <property type="match status" value="1"/>
</dbReference>
<protein>
    <submittedName>
        <fullName evidence="3">Hydroxycinnamoyl-CoA hydratase-lyase</fullName>
        <ecNumber evidence="3">4.1.2.61</ecNumber>
    </submittedName>
</protein>